<accession>A0A7C9NWU1</accession>
<protein>
    <submittedName>
        <fullName evidence="2">Uncharacterized protein</fullName>
    </submittedName>
</protein>
<feature type="compositionally biased region" description="Polar residues" evidence="1">
    <location>
        <begin position="151"/>
        <end position="161"/>
    </location>
</feature>
<dbReference type="RefSeq" id="WP_161125419.1">
    <property type="nucleotide sequence ID" value="NZ_VYSB01000010.1"/>
</dbReference>
<proteinExistence type="predicted"/>
<organism evidence="2 3">
    <name type="scientific">Malikia spinosa</name>
    <dbReference type="NCBI Taxonomy" id="86180"/>
    <lineage>
        <taxon>Bacteria</taxon>
        <taxon>Pseudomonadati</taxon>
        <taxon>Pseudomonadota</taxon>
        <taxon>Betaproteobacteria</taxon>
        <taxon>Burkholderiales</taxon>
        <taxon>Comamonadaceae</taxon>
        <taxon>Malikia</taxon>
    </lineage>
</organism>
<dbReference type="EMBL" id="VYSB01000010">
    <property type="protein sequence ID" value="MYZ52604.1"/>
    <property type="molecule type" value="Genomic_DNA"/>
</dbReference>
<sequence>MNKFYSLIIGITLPLTSMAQSDLDVLGKHNLVSLYGQHLIYSCRSERIAMTISKTEEEIEKYNQCTKTRKSELSNIVLEANKYLSKKKYTNSKASLRNYFNSMNEILSVPAINPYAGKYDISRQDEKISDIFRRTESEWNGFILDLKEEGQQPQEAELNNSPEDKPKKQK</sequence>
<evidence type="ECO:0000313" key="3">
    <source>
        <dbReference type="Proteomes" id="UP000481947"/>
    </source>
</evidence>
<evidence type="ECO:0000313" key="2">
    <source>
        <dbReference type="EMBL" id="MYZ52604.1"/>
    </source>
</evidence>
<evidence type="ECO:0000256" key="1">
    <source>
        <dbReference type="SAM" id="MobiDB-lite"/>
    </source>
</evidence>
<gene>
    <name evidence="2" type="ORF">F5985_10760</name>
</gene>
<dbReference type="Proteomes" id="UP000481947">
    <property type="component" value="Unassembled WGS sequence"/>
</dbReference>
<reference evidence="2 3" key="1">
    <citation type="submission" date="2019-09" db="EMBL/GenBank/DDBJ databases">
        <title>Identification of Malikia spinosa a prominent benzene-, toluene-, and ethylbenzene-degrading bacterium: enrichment, isolation and whole genome sequencing.</title>
        <authorList>
            <person name="Tancsics A."/>
            <person name="Revesz F."/>
            <person name="Kriszt B."/>
        </authorList>
    </citation>
    <scope>NUCLEOTIDE SEQUENCE [LARGE SCALE GENOMIC DNA]</scope>
    <source>
        <strain evidence="2 3">AB6</strain>
    </source>
</reference>
<name>A0A7C9NWU1_9BURK</name>
<comment type="caution">
    <text evidence="2">The sequence shown here is derived from an EMBL/GenBank/DDBJ whole genome shotgun (WGS) entry which is preliminary data.</text>
</comment>
<feature type="region of interest" description="Disordered" evidence="1">
    <location>
        <begin position="148"/>
        <end position="170"/>
    </location>
</feature>
<dbReference type="AlphaFoldDB" id="A0A7C9NWU1"/>